<gene>
    <name evidence="20" type="primary">20195852</name>
    <name evidence="19" type="ORF">HELRODRAFT_124128</name>
</gene>
<keyword evidence="2" id="KW-1017">Isopeptide bond</keyword>
<evidence type="ECO:0000256" key="13">
    <source>
        <dbReference type="ARBA" id="ARBA00061261"/>
    </source>
</evidence>
<comment type="similarity">
    <text evidence="13">Belongs to the uracil-DNA glycosylase (UDG) superfamily. TDG/mug family.</text>
</comment>
<protein>
    <recommendedName>
        <fullName evidence="16">G/T mismatch-specific thymine DNA glycosylase</fullName>
        <ecNumber evidence="15">3.2.2.29</ecNumber>
    </recommendedName>
    <alternativeName>
        <fullName evidence="17">Thymine-DNA glycosylase</fullName>
    </alternativeName>
</protein>
<evidence type="ECO:0000256" key="7">
    <source>
        <dbReference type="ARBA" id="ARBA00023015"/>
    </source>
</evidence>
<keyword evidence="8" id="KW-0010">Activator</keyword>
<evidence type="ECO:0000256" key="15">
    <source>
        <dbReference type="ARBA" id="ARBA00066769"/>
    </source>
</evidence>
<evidence type="ECO:0000256" key="5">
    <source>
        <dbReference type="ARBA" id="ARBA00022843"/>
    </source>
</evidence>
<evidence type="ECO:0000256" key="8">
    <source>
        <dbReference type="ARBA" id="ARBA00023159"/>
    </source>
</evidence>
<name>T1EH02_HELRO</name>
<comment type="subcellular location">
    <subcellularLocation>
        <location evidence="1">Nucleus</location>
    </subcellularLocation>
</comment>
<evidence type="ECO:0000256" key="14">
    <source>
        <dbReference type="ARBA" id="ARBA00064519"/>
    </source>
</evidence>
<evidence type="ECO:0000256" key="3">
    <source>
        <dbReference type="ARBA" id="ARBA00022763"/>
    </source>
</evidence>
<evidence type="ECO:0000256" key="9">
    <source>
        <dbReference type="ARBA" id="ARBA00023163"/>
    </source>
</evidence>
<dbReference type="Proteomes" id="UP000015101">
    <property type="component" value="Unassembled WGS sequence"/>
</dbReference>
<evidence type="ECO:0000259" key="18">
    <source>
        <dbReference type="Pfam" id="PF03167"/>
    </source>
</evidence>
<evidence type="ECO:0000256" key="2">
    <source>
        <dbReference type="ARBA" id="ARBA00022499"/>
    </source>
</evidence>
<keyword evidence="9" id="KW-0804">Transcription</keyword>
<evidence type="ECO:0000313" key="20">
    <source>
        <dbReference type="EnsemblMetazoa" id="HelroP124128"/>
    </source>
</evidence>
<keyword evidence="7" id="KW-0805">Transcription regulation</keyword>
<evidence type="ECO:0000313" key="21">
    <source>
        <dbReference type="Proteomes" id="UP000015101"/>
    </source>
</evidence>
<evidence type="ECO:0000256" key="4">
    <source>
        <dbReference type="ARBA" id="ARBA00022801"/>
    </source>
</evidence>
<dbReference type="eggNOG" id="KOG4120">
    <property type="taxonomic scope" value="Eukaryota"/>
</dbReference>
<dbReference type="HOGENOM" id="CLU_042829_2_0_1"/>
<keyword evidence="3" id="KW-0227">DNA damage</keyword>
<dbReference type="InParanoid" id="T1EH02"/>
<keyword evidence="4" id="KW-0378">Hydrolase</keyword>
<evidence type="ECO:0000256" key="12">
    <source>
        <dbReference type="ARBA" id="ARBA00052915"/>
    </source>
</evidence>
<keyword evidence="21" id="KW-1185">Reference proteome</keyword>
<dbReference type="AlphaFoldDB" id="T1EH02"/>
<keyword evidence="11" id="KW-0539">Nucleus</keyword>
<comment type="catalytic activity">
    <reaction evidence="12">
        <text>Hydrolyzes mismatched double-stranded DNA and polynucleotides, releasing free thymine.</text>
        <dbReference type="EC" id="3.2.2.29"/>
    </reaction>
</comment>
<dbReference type="EMBL" id="KB096785">
    <property type="protein sequence ID" value="ESO01272.1"/>
    <property type="molecule type" value="Genomic_DNA"/>
</dbReference>
<evidence type="ECO:0000256" key="10">
    <source>
        <dbReference type="ARBA" id="ARBA00023204"/>
    </source>
</evidence>
<dbReference type="EnsemblMetazoa" id="HelroT124128">
    <property type="protein sequence ID" value="HelroP124128"/>
    <property type="gene ID" value="HelroG124128"/>
</dbReference>
<reference evidence="19 21" key="2">
    <citation type="journal article" date="2013" name="Nature">
        <title>Insights into bilaterian evolution from three spiralian genomes.</title>
        <authorList>
            <person name="Simakov O."/>
            <person name="Marletaz F."/>
            <person name="Cho S.J."/>
            <person name="Edsinger-Gonzales E."/>
            <person name="Havlak P."/>
            <person name="Hellsten U."/>
            <person name="Kuo D.H."/>
            <person name="Larsson T."/>
            <person name="Lv J."/>
            <person name="Arendt D."/>
            <person name="Savage R."/>
            <person name="Osoegawa K."/>
            <person name="de Jong P."/>
            <person name="Grimwood J."/>
            <person name="Chapman J.A."/>
            <person name="Shapiro H."/>
            <person name="Aerts A."/>
            <person name="Otillar R.P."/>
            <person name="Terry A.Y."/>
            <person name="Boore J.L."/>
            <person name="Grigoriev I.V."/>
            <person name="Lindberg D.R."/>
            <person name="Seaver E.C."/>
            <person name="Weisblat D.A."/>
            <person name="Putnam N.H."/>
            <person name="Rokhsar D.S."/>
        </authorList>
    </citation>
    <scope>NUCLEOTIDE SEQUENCE</scope>
</reference>
<dbReference type="GO" id="GO:0006285">
    <property type="term" value="P:base-excision repair, AP site formation"/>
    <property type="evidence" value="ECO:0000318"/>
    <property type="project" value="GO_Central"/>
</dbReference>
<comment type="subunit">
    <text evidence="14">Homodimer. Interacts with AICDA and GADD45A.</text>
</comment>
<dbReference type="PANTHER" id="PTHR12159">
    <property type="entry name" value="G/T AND G/U MISMATCH-SPECIFIC DNA GLYCOSYLASE"/>
    <property type="match status" value="1"/>
</dbReference>
<sequence length="202" mass="22847">KKKRDRFNGLTEEDVLKRTVPDLLSHNLDIIIIGSCPGLTAAYLGHHYAGPGNHFWKCLYLSGLIPEPMNASDDYKLKQYGIGFTNFVARCTKGSVEFSRREIKEGIESLTEKIQMYKPKIAVFNGKGIYEVFCNHKNFYIGKQPETFPSTNTVVYVMPSSSARCSQLPRASDKVPFFVALRKLRDHLLGCLPHLEEGEVVF</sequence>
<dbReference type="InterPro" id="IPR005122">
    <property type="entry name" value="Uracil-DNA_glycosylase-like"/>
</dbReference>
<dbReference type="Gene3D" id="3.40.470.10">
    <property type="entry name" value="Uracil-DNA glycosylase-like domain"/>
    <property type="match status" value="1"/>
</dbReference>
<evidence type="ECO:0000256" key="1">
    <source>
        <dbReference type="ARBA" id="ARBA00004123"/>
    </source>
</evidence>
<dbReference type="OMA" id="HFGPEND"/>
<dbReference type="InterPro" id="IPR036895">
    <property type="entry name" value="Uracil-DNA_glycosylase-like_sf"/>
</dbReference>
<dbReference type="RefSeq" id="XP_009020508.1">
    <property type="nucleotide sequence ID" value="XM_009022260.1"/>
</dbReference>
<organism evidence="20 21">
    <name type="scientific">Helobdella robusta</name>
    <name type="common">Californian leech</name>
    <dbReference type="NCBI Taxonomy" id="6412"/>
    <lineage>
        <taxon>Eukaryota</taxon>
        <taxon>Metazoa</taxon>
        <taxon>Spiralia</taxon>
        <taxon>Lophotrochozoa</taxon>
        <taxon>Annelida</taxon>
        <taxon>Clitellata</taxon>
        <taxon>Hirudinea</taxon>
        <taxon>Rhynchobdellida</taxon>
        <taxon>Glossiphoniidae</taxon>
        <taxon>Helobdella</taxon>
    </lineage>
</organism>
<dbReference type="GeneID" id="20195852"/>
<feature type="domain" description="Uracil-DNA glycosylase-like" evidence="18">
    <location>
        <begin position="22"/>
        <end position="165"/>
    </location>
</feature>
<keyword evidence="5" id="KW-0832">Ubl conjugation</keyword>
<proteinExistence type="inferred from homology"/>
<dbReference type="GO" id="GO:0005654">
    <property type="term" value="C:nucleoplasm"/>
    <property type="evidence" value="ECO:0007669"/>
    <property type="project" value="UniProtKB-ARBA"/>
</dbReference>
<reference evidence="21" key="1">
    <citation type="submission" date="2012-12" db="EMBL/GenBank/DDBJ databases">
        <authorList>
            <person name="Hellsten U."/>
            <person name="Grimwood J."/>
            <person name="Chapman J.A."/>
            <person name="Shapiro H."/>
            <person name="Aerts A."/>
            <person name="Otillar R.P."/>
            <person name="Terry A.Y."/>
            <person name="Boore J.L."/>
            <person name="Simakov O."/>
            <person name="Marletaz F."/>
            <person name="Cho S.-J."/>
            <person name="Edsinger-Gonzales E."/>
            <person name="Havlak P."/>
            <person name="Kuo D.-H."/>
            <person name="Larsson T."/>
            <person name="Lv J."/>
            <person name="Arendt D."/>
            <person name="Savage R."/>
            <person name="Osoegawa K."/>
            <person name="de Jong P."/>
            <person name="Lindberg D.R."/>
            <person name="Seaver E.C."/>
            <person name="Weisblat D.A."/>
            <person name="Putnam N.H."/>
            <person name="Grigoriev I.V."/>
            <person name="Rokhsar D.S."/>
        </authorList>
    </citation>
    <scope>NUCLEOTIDE SEQUENCE</scope>
</reference>
<dbReference type="CDD" id="cd10028">
    <property type="entry name" value="UDG-F2_TDG_MUG"/>
    <property type="match status" value="1"/>
</dbReference>
<dbReference type="GO" id="GO:0008263">
    <property type="term" value="F:pyrimidine-specific mismatch base pair DNA N-glycosylase activity"/>
    <property type="evidence" value="ECO:0000318"/>
    <property type="project" value="GO_Central"/>
</dbReference>
<dbReference type="GO" id="GO:0032183">
    <property type="term" value="F:SUMO binding"/>
    <property type="evidence" value="ECO:0007669"/>
    <property type="project" value="UniProtKB-ARBA"/>
</dbReference>
<keyword evidence="10" id="KW-0234">DNA repair</keyword>
<evidence type="ECO:0000313" key="19">
    <source>
        <dbReference type="EMBL" id="ESO01272.1"/>
    </source>
</evidence>
<evidence type="ECO:0000256" key="16">
    <source>
        <dbReference type="ARBA" id="ARBA00071248"/>
    </source>
</evidence>
<evidence type="ECO:0000256" key="11">
    <source>
        <dbReference type="ARBA" id="ARBA00023242"/>
    </source>
</evidence>
<dbReference type="EC" id="3.2.2.29" evidence="15"/>
<dbReference type="CTD" id="20195852"/>
<dbReference type="GO" id="GO:0003677">
    <property type="term" value="F:DNA binding"/>
    <property type="evidence" value="ECO:0007669"/>
    <property type="project" value="UniProtKB-ARBA"/>
</dbReference>
<accession>T1EH02</accession>
<dbReference type="PANTHER" id="PTHR12159:SF9">
    <property type="entry name" value="G_T MISMATCH-SPECIFIC THYMINE DNA GLYCOSYLASE"/>
    <property type="match status" value="1"/>
</dbReference>
<dbReference type="OrthoDB" id="565731at2759"/>
<evidence type="ECO:0000256" key="17">
    <source>
        <dbReference type="ARBA" id="ARBA00083221"/>
    </source>
</evidence>
<dbReference type="InterPro" id="IPR015637">
    <property type="entry name" value="MUG/TDG"/>
</dbReference>
<dbReference type="GO" id="GO:0005634">
    <property type="term" value="C:nucleus"/>
    <property type="evidence" value="ECO:0000318"/>
    <property type="project" value="GO_Central"/>
</dbReference>
<dbReference type="KEGG" id="hro:HELRODRAFT_124128"/>
<dbReference type="SUPFAM" id="SSF52141">
    <property type="entry name" value="Uracil-DNA glycosylase-like"/>
    <property type="match status" value="1"/>
</dbReference>
<dbReference type="GO" id="GO:0040029">
    <property type="term" value="P:epigenetic regulation of gene expression"/>
    <property type="evidence" value="ECO:0007669"/>
    <property type="project" value="UniProtKB-ARBA"/>
</dbReference>
<dbReference type="GO" id="GO:0141016">
    <property type="term" value="F:G/T mismatch-specific thymine-DNA glycosylase activity"/>
    <property type="evidence" value="ECO:0007669"/>
    <property type="project" value="UniProtKB-EC"/>
</dbReference>
<dbReference type="FunFam" id="3.40.470.10:FF:000002">
    <property type="entry name" value="G/T mismatch-specific thymine DNA glycosylase"/>
    <property type="match status" value="1"/>
</dbReference>
<dbReference type="EMBL" id="AMQM01005046">
    <property type="status" value="NOT_ANNOTATED_CDS"/>
    <property type="molecule type" value="Genomic_DNA"/>
</dbReference>
<reference evidence="20" key="3">
    <citation type="submission" date="2015-06" db="UniProtKB">
        <authorList>
            <consortium name="EnsemblMetazoa"/>
        </authorList>
    </citation>
    <scope>IDENTIFICATION</scope>
</reference>
<dbReference type="Pfam" id="PF03167">
    <property type="entry name" value="UDG"/>
    <property type="match status" value="1"/>
</dbReference>
<keyword evidence="6" id="KW-0156">Chromatin regulator</keyword>
<evidence type="ECO:0000256" key="6">
    <source>
        <dbReference type="ARBA" id="ARBA00022853"/>
    </source>
</evidence>
<dbReference type="GO" id="GO:0004844">
    <property type="term" value="F:uracil DNA N-glycosylase activity"/>
    <property type="evidence" value="ECO:0000318"/>
    <property type="project" value="GO_Central"/>
</dbReference>
<dbReference type="STRING" id="6412.T1EH02"/>